<accession>A0A2S1GMK3</accession>
<dbReference type="RefSeq" id="YP_010095091.1">
    <property type="nucleotide sequence ID" value="NC_055743.1"/>
</dbReference>
<evidence type="ECO:0000313" key="2">
    <source>
        <dbReference type="Proteomes" id="UP000246316"/>
    </source>
</evidence>
<dbReference type="KEGG" id="vg:65112725"/>
<proteinExistence type="predicted"/>
<organism evidence="1 2">
    <name type="scientific">Erwinia phage Cronus</name>
    <dbReference type="NCBI Taxonomy" id="2163633"/>
    <lineage>
        <taxon>Viruses</taxon>
        <taxon>Duplodnaviria</taxon>
        <taxon>Heunggongvirae</taxon>
        <taxon>Uroviricota</taxon>
        <taxon>Caudoviricetes</taxon>
        <taxon>Pantevenvirales</taxon>
        <taxon>Straboviridae</taxon>
        <taxon>Tevenvirinae</taxon>
        <taxon>Risoevirus</taxon>
        <taxon>Risoevirus cronus</taxon>
        <taxon>Roskildevirus cronus</taxon>
    </lineage>
</organism>
<dbReference type="Proteomes" id="UP000246316">
    <property type="component" value="Segment"/>
</dbReference>
<evidence type="ECO:0008006" key="3">
    <source>
        <dbReference type="Google" id="ProtNLM"/>
    </source>
</evidence>
<protein>
    <recommendedName>
        <fullName evidence="3">Tail fiber assembly protein</fullName>
    </recommendedName>
</protein>
<name>A0A2S1GMK3_9CAUD</name>
<sequence>MTDKTQELEQTINTLKVRVFDLSEALQVKTQESELFKSGLANIANIIGLHSESTTIQQVVDAVASLLPAATEAEVVDE</sequence>
<keyword evidence="2" id="KW-1185">Reference proteome</keyword>
<dbReference type="GeneID" id="65112725"/>
<evidence type="ECO:0000313" key="1">
    <source>
        <dbReference type="EMBL" id="AWD90583.1"/>
    </source>
</evidence>
<dbReference type="EMBL" id="MH059636">
    <property type="protein sequence ID" value="AWD90583.1"/>
    <property type="molecule type" value="Genomic_DNA"/>
</dbReference>
<reference evidence="1" key="1">
    <citation type="submission" date="2018-03" db="EMBL/GenBank/DDBJ databases">
        <title>Phage therapy in agriculture - a green tech approach to combat plant pathogenic bacteria.</title>
        <authorList>
            <person name="Carstens A.B."/>
            <person name="Djurhuus A.M."/>
            <person name="Hansen L.H."/>
        </authorList>
    </citation>
    <scope>NUCLEOTIDE SEQUENCE [LARGE SCALE GENOMIC DNA]</scope>
</reference>